<feature type="region of interest" description="Disordered" evidence="5">
    <location>
        <begin position="101"/>
        <end position="170"/>
    </location>
</feature>
<name>A0AAN7ACI3_9PEZI</name>
<feature type="compositionally biased region" description="Basic and acidic residues" evidence="5">
    <location>
        <begin position="141"/>
        <end position="154"/>
    </location>
</feature>
<dbReference type="Gene3D" id="1.10.287.3490">
    <property type="match status" value="1"/>
</dbReference>
<evidence type="ECO:0000256" key="5">
    <source>
        <dbReference type="SAM" id="MobiDB-lite"/>
    </source>
</evidence>
<dbReference type="GO" id="GO:0003712">
    <property type="term" value="F:transcription coregulator activity"/>
    <property type="evidence" value="ECO:0007669"/>
    <property type="project" value="InterPro"/>
</dbReference>
<proteinExistence type="inferred from homology"/>
<keyword evidence="4" id="KW-0805">Transcription regulation</keyword>
<comment type="subcellular location">
    <subcellularLocation>
        <location evidence="1 4">Nucleus</location>
    </subcellularLocation>
</comment>
<organism evidence="6 7">
    <name type="scientific">Triangularia setosa</name>
    <dbReference type="NCBI Taxonomy" id="2587417"/>
    <lineage>
        <taxon>Eukaryota</taxon>
        <taxon>Fungi</taxon>
        <taxon>Dikarya</taxon>
        <taxon>Ascomycota</taxon>
        <taxon>Pezizomycotina</taxon>
        <taxon>Sordariomycetes</taxon>
        <taxon>Sordariomycetidae</taxon>
        <taxon>Sordariales</taxon>
        <taxon>Podosporaceae</taxon>
        <taxon>Triangularia</taxon>
    </lineage>
</organism>
<reference evidence="6" key="1">
    <citation type="journal article" date="2023" name="Mol. Phylogenet. Evol.">
        <title>Genome-scale phylogeny and comparative genomics of the fungal order Sordariales.</title>
        <authorList>
            <person name="Hensen N."/>
            <person name="Bonometti L."/>
            <person name="Westerberg I."/>
            <person name="Brannstrom I.O."/>
            <person name="Guillou S."/>
            <person name="Cros-Aarteil S."/>
            <person name="Calhoun S."/>
            <person name="Haridas S."/>
            <person name="Kuo A."/>
            <person name="Mondo S."/>
            <person name="Pangilinan J."/>
            <person name="Riley R."/>
            <person name="LaButti K."/>
            <person name="Andreopoulos B."/>
            <person name="Lipzen A."/>
            <person name="Chen C."/>
            <person name="Yan M."/>
            <person name="Daum C."/>
            <person name="Ng V."/>
            <person name="Clum A."/>
            <person name="Steindorff A."/>
            <person name="Ohm R.A."/>
            <person name="Martin F."/>
            <person name="Silar P."/>
            <person name="Natvig D.O."/>
            <person name="Lalanne C."/>
            <person name="Gautier V."/>
            <person name="Ament-Velasquez S.L."/>
            <person name="Kruys A."/>
            <person name="Hutchinson M.I."/>
            <person name="Powell A.J."/>
            <person name="Barry K."/>
            <person name="Miller A.N."/>
            <person name="Grigoriev I.V."/>
            <person name="Debuchy R."/>
            <person name="Gladieux P."/>
            <person name="Hiltunen Thoren M."/>
            <person name="Johannesson H."/>
        </authorList>
    </citation>
    <scope>NUCLEOTIDE SEQUENCE</scope>
    <source>
        <strain evidence="6">CBS 892.96</strain>
    </source>
</reference>
<evidence type="ECO:0000256" key="4">
    <source>
        <dbReference type="RuleBase" id="RU364147"/>
    </source>
</evidence>
<accession>A0AAN7ACI3</accession>
<sequence>MNNPSQQPPQPPIDIHTPFTLQEHFAQLASTDHDITSIFHPLVSSLSALATPPNPSLPNESQEKFKRAQETYFRTIDRISKHLDRQIYALEEANIISLSFSASQQQQQPDDSQPSTQPPQSQPGASQNDKDPKKSSGVARLEPDGTGKYGKLDVGRLNLASSTTERDVEAETWERVKAHFADMASAGVGGNNDRMQE</sequence>
<comment type="similarity">
    <text evidence="2 4">Belongs to the Mediator complex subunit 11 family.</text>
</comment>
<keyword evidence="4" id="KW-0010">Activator</keyword>
<comment type="function">
    <text evidence="4">Component of the Mediator complex, a coactivator involved in the regulated transcription of nearly all RNA polymerase II-dependent genes. Mediator functions as a bridge to convey information from gene-specific regulatory proteins to the basal RNA polymerase II transcription machinery. Mediator is recruited to promoters by direct interactions with regulatory proteins and serves as a scaffold for the assembly of a functional pre-initiation complex with RNA polymerase II and the general transcription factors.</text>
</comment>
<protein>
    <recommendedName>
        <fullName evidence="4">Mediator of RNA polymerase II transcription subunit 11</fullName>
    </recommendedName>
    <alternativeName>
        <fullName evidence="4">Mediator complex subunit 11</fullName>
    </alternativeName>
</protein>
<dbReference type="Pfam" id="PF10280">
    <property type="entry name" value="Med11"/>
    <property type="match status" value="1"/>
</dbReference>
<evidence type="ECO:0000313" key="6">
    <source>
        <dbReference type="EMBL" id="KAK4181479.1"/>
    </source>
</evidence>
<dbReference type="InterPro" id="IPR019404">
    <property type="entry name" value="Mediator_Med11"/>
</dbReference>
<evidence type="ECO:0000256" key="1">
    <source>
        <dbReference type="ARBA" id="ARBA00004123"/>
    </source>
</evidence>
<dbReference type="GO" id="GO:0016592">
    <property type="term" value="C:mediator complex"/>
    <property type="evidence" value="ECO:0007669"/>
    <property type="project" value="InterPro"/>
</dbReference>
<keyword evidence="3 4" id="KW-0539">Nucleus</keyword>
<comment type="caution">
    <text evidence="6">The sequence shown here is derived from an EMBL/GenBank/DDBJ whole genome shotgun (WGS) entry which is preliminary data.</text>
</comment>
<dbReference type="Proteomes" id="UP001302321">
    <property type="component" value="Unassembled WGS sequence"/>
</dbReference>
<comment type="subunit">
    <text evidence="4">Component of the Mediator complex.</text>
</comment>
<evidence type="ECO:0000256" key="2">
    <source>
        <dbReference type="ARBA" id="ARBA00008186"/>
    </source>
</evidence>
<dbReference type="EMBL" id="MU866086">
    <property type="protein sequence ID" value="KAK4181479.1"/>
    <property type="molecule type" value="Genomic_DNA"/>
</dbReference>
<evidence type="ECO:0000256" key="3">
    <source>
        <dbReference type="ARBA" id="ARBA00023242"/>
    </source>
</evidence>
<gene>
    <name evidence="4" type="primary">MED11</name>
    <name evidence="6" type="ORF">QBC36DRAFT_317679</name>
</gene>
<keyword evidence="7" id="KW-1185">Reference proteome</keyword>
<reference evidence="6" key="2">
    <citation type="submission" date="2023-05" db="EMBL/GenBank/DDBJ databases">
        <authorList>
            <consortium name="Lawrence Berkeley National Laboratory"/>
            <person name="Steindorff A."/>
            <person name="Hensen N."/>
            <person name="Bonometti L."/>
            <person name="Westerberg I."/>
            <person name="Brannstrom I.O."/>
            <person name="Guillou S."/>
            <person name="Cros-Aarteil S."/>
            <person name="Calhoun S."/>
            <person name="Haridas S."/>
            <person name="Kuo A."/>
            <person name="Mondo S."/>
            <person name="Pangilinan J."/>
            <person name="Riley R."/>
            <person name="Labutti K."/>
            <person name="Andreopoulos B."/>
            <person name="Lipzen A."/>
            <person name="Chen C."/>
            <person name="Yanf M."/>
            <person name="Daum C."/>
            <person name="Ng V."/>
            <person name="Clum A."/>
            <person name="Ohm R."/>
            <person name="Martin F."/>
            <person name="Silar P."/>
            <person name="Natvig D."/>
            <person name="Lalanne C."/>
            <person name="Gautier V."/>
            <person name="Ament-Velasquez S.L."/>
            <person name="Kruys A."/>
            <person name="Hutchinson M.I."/>
            <person name="Powell A.J."/>
            <person name="Barry K."/>
            <person name="Miller A.N."/>
            <person name="Grigoriev I.V."/>
            <person name="Debuchy R."/>
            <person name="Gladieux P."/>
            <person name="Thoren M.H."/>
            <person name="Johannesson H."/>
        </authorList>
    </citation>
    <scope>NUCLEOTIDE SEQUENCE</scope>
    <source>
        <strain evidence="6">CBS 892.96</strain>
    </source>
</reference>
<dbReference type="GO" id="GO:0006357">
    <property type="term" value="P:regulation of transcription by RNA polymerase II"/>
    <property type="evidence" value="ECO:0007669"/>
    <property type="project" value="InterPro"/>
</dbReference>
<evidence type="ECO:0000313" key="7">
    <source>
        <dbReference type="Proteomes" id="UP001302321"/>
    </source>
</evidence>
<feature type="compositionally biased region" description="Low complexity" evidence="5">
    <location>
        <begin position="101"/>
        <end position="115"/>
    </location>
</feature>
<keyword evidence="4" id="KW-0804">Transcription</keyword>
<dbReference type="AlphaFoldDB" id="A0AAN7ACI3"/>